<sequence length="244" mass="28644">MAKKIFDWPNANTAYIEEIFMNRKNFFNMPPCGQCESHDGQGFLSLATFNPQILNAPFYPPSFYQIIVQDVLLPEIHILQSLNRLLDSDNLSNTDRTNPYILRHLGIKYHCLLLNQQYLYNHIRHIKYNKFKFLQKPNLHFPLPPPWDRYTHRVKLMRESDLEDITDAIVSFPTNNSPFIRSVPKLDHLLLDIDTTSITPSNSTTTHMTDNITSIPYIDPSVLQREERRAKKTQEKCKKLQERS</sequence>
<dbReference type="EMBL" id="QKYT01000293">
    <property type="protein sequence ID" value="RIA87781.1"/>
    <property type="molecule type" value="Genomic_DNA"/>
</dbReference>
<accession>A0A397SXZ1</accession>
<dbReference type="Proteomes" id="UP000265703">
    <property type="component" value="Unassembled WGS sequence"/>
</dbReference>
<protein>
    <submittedName>
        <fullName evidence="1">Uncharacterized protein</fullName>
    </submittedName>
</protein>
<dbReference type="AlphaFoldDB" id="A0A397SXZ1"/>
<gene>
    <name evidence="1" type="ORF">C1645_739871</name>
</gene>
<evidence type="ECO:0000313" key="2">
    <source>
        <dbReference type="Proteomes" id="UP000265703"/>
    </source>
</evidence>
<keyword evidence="2" id="KW-1185">Reference proteome</keyword>
<reference evidence="1 2" key="1">
    <citation type="submission" date="2018-06" db="EMBL/GenBank/DDBJ databases">
        <title>Comparative genomics reveals the genomic features of Rhizophagus irregularis, R. cerebriforme, R. diaphanum and Gigaspora rosea, and their symbiotic lifestyle signature.</title>
        <authorList>
            <person name="Morin E."/>
            <person name="San Clemente H."/>
            <person name="Chen E.C.H."/>
            <person name="De La Providencia I."/>
            <person name="Hainaut M."/>
            <person name="Kuo A."/>
            <person name="Kohler A."/>
            <person name="Murat C."/>
            <person name="Tang N."/>
            <person name="Roy S."/>
            <person name="Loubradou J."/>
            <person name="Henrissat B."/>
            <person name="Grigoriev I.V."/>
            <person name="Corradi N."/>
            <person name="Roux C."/>
            <person name="Martin F.M."/>
        </authorList>
    </citation>
    <scope>NUCLEOTIDE SEQUENCE [LARGE SCALE GENOMIC DNA]</scope>
    <source>
        <strain evidence="1 2">DAOM 227022</strain>
    </source>
</reference>
<evidence type="ECO:0000313" key="1">
    <source>
        <dbReference type="EMBL" id="RIA87781.1"/>
    </source>
</evidence>
<name>A0A397SXZ1_9GLOM</name>
<comment type="caution">
    <text evidence="1">The sequence shown here is derived from an EMBL/GenBank/DDBJ whole genome shotgun (WGS) entry which is preliminary data.</text>
</comment>
<proteinExistence type="predicted"/>
<organism evidence="1 2">
    <name type="scientific">Glomus cerebriforme</name>
    <dbReference type="NCBI Taxonomy" id="658196"/>
    <lineage>
        <taxon>Eukaryota</taxon>
        <taxon>Fungi</taxon>
        <taxon>Fungi incertae sedis</taxon>
        <taxon>Mucoromycota</taxon>
        <taxon>Glomeromycotina</taxon>
        <taxon>Glomeromycetes</taxon>
        <taxon>Glomerales</taxon>
        <taxon>Glomeraceae</taxon>
        <taxon>Glomus</taxon>
    </lineage>
</organism>